<evidence type="ECO:0000313" key="2">
    <source>
        <dbReference type="EMBL" id="XDV56570.1"/>
    </source>
</evidence>
<dbReference type="SUPFAM" id="SSF54427">
    <property type="entry name" value="NTF2-like"/>
    <property type="match status" value="1"/>
</dbReference>
<organism evidence="2">
    <name type="scientific">Bradyrhizobium sp. LLZ17</name>
    <dbReference type="NCBI Taxonomy" id="3239388"/>
    <lineage>
        <taxon>Bacteria</taxon>
        <taxon>Pseudomonadati</taxon>
        <taxon>Pseudomonadota</taxon>
        <taxon>Alphaproteobacteria</taxon>
        <taxon>Hyphomicrobiales</taxon>
        <taxon>Nitrobacteraceae</taxon>
        <taxon>Bradyrhizobium</taxon>
    </lineage>
</organism>
<dbReference type="InterPro" id="IPR037401">
    <property type="entry name" value="SnoaL-like"/>
</dbReference>
<dbReference type="RefSeq" id="WP_369721013.1">
    <property type="nucleotide sequence ID" value="NZ_CP165734.1"/>
</dbReference>
<feature type="domain" description="SnoaL-like" evidence="1">
    <location>
        <begin position="13"/>
        <end position="119"/>
    </location>
</feature>
<proteinExistence type="predicted"/>
<dbReference type="Gene3D" id="3.10.450.50">
    <property type="match status" value="1"/>
</dbReference>
<gene>
    <name evidence="2" type="ORF">AB8Z38_28595</name>
</gene>
<evidence type="ECO:0000259" key="1">
    <source>
        <dbReference type="Pfam" id="PF12680"/>
    </source>
</evidence>
<dbReference type="InterPro" id="IPR032710">
    <property type="entry name" value="NTF2-like_dom_sf"/>
</dbReference>
<protein>
    <submittedName>
        <fullName evidence="2">Nuclear transport factor 2 family protein</fullName>
    </submittedName>
</protein>
<sequence>MTVEKLNRRRVLHLLDTITRADLEAALACCTDDVDFLTHAPIDVLTHMGPRHGKAELREYWGTVQARYVETRYEVPQIVAEGDTVAAYLHVFFRKRSNDRIIQVDMAVFYTFRDGLIAQIREIIDSYDLVQQVLEREIGPLIVAAPADEV</sequence>
<dbReference type="AlphaFoldDB" id="A0AB39XF13"/>
<name>A0AB39XF13_9BRAD</name>
<reference evidence="2" key="1">
    <citation type="submission" date="2024-08" db="EMBL/GenBank/DDBJ databases">
        <authorList>
            <person name="Chaddad Z."/>
            <person name="Lamrabet M."/>
            <person name="Bouhnik O."/>
            <person name="Alami S."/>
            <person name="Wipf D."/>
            <person name="Courty P.E."/>
            <person name="Missbah El Idrissi M."/>
        </authorList>
    </citation>
    <scope>NUCLEOTIDE SEQUENCE</scope>
    <source>
        <strain evidence="2">LLZ17</strain>
    </source>
</reference>
<dbReference type="EMBL" id="CP165734">
    <property type="protein sequence ID" value="XDV56570.1"/>
    <property type="molecule type" value="Genomic_DNA"/>
</dbReference>
<dbReference type="Pfam" id="PF12680">
    <property type="entry name" value="SnoaL_2"/>
    <property type="match status" value="1"/>
</dbReference>
<accession>A0AB39XF13</accession>